<organism evidence="2 3">
    <name type="scientific">Pedobacter helvus</name>
    <dbReference type="NCBI Taxonomy" id="2563444"/>
    <lineage>
        <taxon>Bacteria</taxon>
        <taxon>Pseudomonadati</taxon>
        <taxon>Bacteroidota</taxon>
        <taxon>Sphingobacteriia</taxon>
        <taxon>Sphingobacteriales</taxon>
        <taxon>Sphingobacteriaceae</taxon>
        <taxon>Pedobacter</taxon>
    </lineage>
</organism>
<keyword evidence="2" id="KW-0808">Transferase</keyword>
<dbReference type="RefSeq" id="WP_138728838.1">
    <property type="nucleotide sequence ID" value="NZ_SRMP02000045.1"/>
</dbReference>
<reference evidence="2 3" key="1">
    <citation type="submission" date="2024-12" db="EMBL/GenBank/DDBJ databases">
        <authorList>
            <person name="Hu S."/>
        </authorList>
    </citation>
    <scope>NUCLEOTIDE SEQUENCE [LARGE SCALE GENOMIC DNA]</scope>
    <source>
        <strain evidence="2 3">P-25</strain>
    </source>
</reference>
<feature type="domain" description="Glycosyl transferase family 1" evidence="1">
    <location>
        <begin position="264"/>
        <end position="414"/>
    </location>
</feature>
<evidence type="ECO:0000313" key="2">
    <source>
        <dbReference type="EMBL" id="MFN0293150.1"/>
    </source>
</evidence>
<keyword evidence="3" id="KW-1185">Reference proteome</keyword>
<dbReference type="SUPFAM" id="SSF53756">
    <property type="entry name" value="UDP-Glycosyltransferase/glycogen phosphorylase"/>
    <property type="match status" value="1"/>
</dbReference>
<dbReference type="Proteomes" id="UP001517367">
    <property type="component" value="Unassembled WGS sequence"/>
</dbReference>
<dbReference type="PANTHER" id="PTHR12526">
    <property type="entry name" value="GLYCOSYLTRANSFERASE"/>
    <property type="match status" value="1"/>
</dbReference>
<dbReference type="Gene3D" id="3.40.50.2000">
    <property type="entry name" value="Glycogen Phosphorylase B"/>
    <property type="match status" value="3"/>
</dbReference>
<evidence type="ECO:0000259" key="1">
    <source>
        <dbReference type="Pfam" id="PF00534"/>
    </source>
</evidence>
<comment type="caution">
    <text evidence="2">The sequence shown here is derived from an EMBL/GenBank/DDBJ whole genome shotgun (WGS) entry which is preliminary data.</text>
</comment>
<keyword evidence="2" id="KW-0328">Glycosyltransferase</keyword>
<dbReference type="EC" id="2.4.-.-" evidence="2"/>
<proteinExistence type="predicted"/>
<dbReference type="PANTHER" id="PTHR12526:SF630">
    <property type="entry name" value="GLYCOSYLTRANSFERASE"/>
    <property type="match status" value="1"/>
</dbReference>
<sequence>MTKKIILACSNYYPHSFGGTEVYVESHAKHLQDNGNLVYIITSAPFEQFNEENTVYEDDNLKVCRYEHNATIIFGLHYQKEIRSELIYSKYELNYDISFKNFIKGQPELLNLDVMHIHSFTPTIGVNLFKCILEVNQVMKVITNYHVPLSCPTGTLMRNGKLTECDIKPNLSKCLKCSLKTQKKSPYILARTINLLKLKTNIVPAVFRAKYLINLELEAFKYLKQITSEWWCYSEGIKKVLQLNEISEKNIKMARHGVNDIFLSKNKIEKDKNITIYLFSGRLVKIKGITTLLKAWLKLPIAENKQLWLTANTESDSEEIRALIKVALQRNDIFFIGTKTQKELVDIYAKAHFVVIPSEWYEIGPLVFHEAISQQANIICSNLGGCKELADYYKATSLDFDAGSAHSLAEAIIKSRYSNPTSVKIKTLEEHFQLINE</sequence>
<accession>A0ABW9JLP2</accession>
<protein>
    <submittedName>
        <fullName evidence="2">Glycosyltransferase</fullName>
        <ecNumber evidence="2">2.4.-.-</ecNumber>
    </submittedName>
</protein>
<dbReference type="GO" id="GO:0016757">
    <property type="term" value="F:glycosyltransferase activity"/>
    <property type="evidence" value="ECO:0007669"/>
    <property type="project" value="UniProtKB-KW"/>
</dbReference>
<evidence type="ECO:0000313" key="3">
    <source>
        <dbReference type="Proteomes" id="UP001517367"/>
    </source>
</evidence>
<name>A0ABW9JLP2_9SPHI</name>
<dbReference type="Pfam" id="PF00534">
    <property type="entry name" value="Glycos_transf_1"/>
    <property type="match status" value="1"/>
</dbReference>
<dbReference type="InterPro" id="IPR001296">
    <property type="entry name" value="Glyco_trans_1"/>
</dbReference>
<gene>
    <name evidence="2" type="ORF">E5L68_017290</name>
</gene>
<dbReference type="EMBL" id="SRMP02000045">
    <property type="protein sequence ID" value="MFN0293150.1"/>
    <property type="molecule type" value="Genomic_DNA"/>
</dbReference>